<dbReference type="Proteomes" id="UP000828390">
    <property type="component" value="Unassembled WGS sequence"/>
</dbReference>
<protein>
    <submittedName>
        <fullName evidence="1">Uncharacterized protein</fullName>
    </submittedName>
</protein>
<organism evidence="1 2">
    <name type="scientific">Dreissena polymorpha</name>
    <name type="common">Zebra mussel</name>
    <name type="synonym">Mytilus polymorpha</name>
    <dbReference type="NCBI Taxonomy" id="45954"/>
    <lineage>
        <taxon>Eukaryota</taxon>
        <taxon>Metazoa</taxon>
        <taxon>Spiralia</taxon>
        <taxon>Lophotrochozoa</taxon>
        <taxon>Mollusca</taxon>
        <taxon>Bivalvia</taxon>
        <taxon>Autobranchia</taxon>
        <taxon>Heteroconchia</taxon>
        <taxon>Euheterodonta</taxon>
        <taxon>Imparidentia</taxon>
        <taxon>Neoheterodontei</taxon>
        <taxon>Myida</taxon>
        <taxon>Dreissenoidea</taxon>
        <taxon>Dreissenidae</taxon>
        <taxon>Dreissena</taxon>
    </lineage>
</organism>
<reference evidence="1" key="2">
    <citation type="submission" date="2020-11" db="EMBL/GenBank/DDBJ databases">
        <authorList>
            <person name="McCartney M.A."/>
            <person name="Auch B."/>
            <person name="Kono T."/>
            <person name="Mallez S."/>
            <person name="Becker A."/>
            <person name="Gohl D.M."/>
            <person name="Silverstein K.A.T."/>
            <person name="Koren S."/>
            <person name="Bechman K.B."/>
            <person name="Herman A."/>
            <person name="Abrahante J.E."/>
            <person name="Garbe J."/>
        </authorList>
    </citation>
    <scope>NUCLEOTIDE SEQUENCE</scope>
    <source>
        <strain evidence="1">Duluth1</strain>
        <tissue evidence="1">Whole animal</tissue>
    </source>
</reference>
<comment type="caution">
    <text evidence="1">The sequence shown here is derived from an EMBL/GenBank/DDBJ whole genome shotgun (WGS) entry which is preliminary data.</text>
</comment>
<name>A0A9D4QWG9_DREPO</name>
<evidence type="ECO:0000313" key="1">
    <source>
        <dbReference type="EMBL" id="KAH3846226.1"/>
    </source>
</evidence>
<proteinExistence type="predicted"/>
<dbReference type="EMBL" id="JAIWYP010000003">
    <property type="protein sequence ID" value="KAH3846226.1"/>
    <property type="molecule type" value="Genomic_DNA"/>
</dbReference>
<reference evidence="1" key="1">
    <citation type="journal article" date="2019" name="bioRxiv">
        <title>The Genome of the Zebra Mussel, Dreissena polymorpha: A Resource for Invasive Species Research.</title>
        <authorList>
            <person name="McCartney M.A."/>
            <person name="Auch B."/>
            <person name="Kono T."/>
            <person name="Mallez S."/>
            <person name="Zhang Y."/>
            <person name="Obille A."/>
            <person name="Becker A."/>
            <person name="Abrahante J.E."/>
            <person name="Garbe J."/>
            <person name="Badalamenti J.P."/>
            <person name="Herman A."/>
            <person name="Mangelson H."/>
            <person name="Liachko I."/>
            <person name="Sullivan S."/>
            <person name="Sone E.D."/>
            <person name="Koren S."/>
            <person name="Silverstein K.A.T."/>
            <person name="Beckman K.B."/>
            <person name="Gohl D.M."/>
        </authorList>
    </citation>
    <scope>NUCLEOTIDE SEQUENCE</scope>
    <source>
        <strain evidence="1">Duluth1</strain>
        <tissue evidence="1">Whole animal</tissue>
    </source>
</reference>
<evidence type="ECO:0000313" key="2">
    <source>
        <dbReference type="Proteomes" id="UP000828390"/>
    </source>
</evidence>
<accession>A0A9D4QWG9</accession>
<keyword evidence="2" id="KW-1185">Reference proteome</keyword>
<sequence length="148" mass="16609">MKDNSEQTKFMFKFHGKTELVQYLSELSGLGILVKSEINPNRKINISGKRTDCSIEIPGEDGNTCRIRSICCLLDGQSLLADSGNNRLKLLDQNYRLVSHCPMPPVIHDICHVDSYQLAAAHSYKDMQMFTVGTGKLVMGMNYQLTHS</sequence>
<gene>
    <name evidence="1" type="ORF">DPMN_088525</name>
</gene>
<dbReference type="AlphaFoldDB" id="A0A9D4QWG9"/>
<dbReference type="SUPFAM" id="SSF101908">
    <property type="entry name" value="Putative isomerase YbhE"/>
    <property type="match status" value="1"/>
</dbReference>